<name>A0A6B9FJY1_9HYPH</name>
<gene>
    <name evidence="2" type="ORF">MMSR116_05790</name>
</gene>
<keyword evidence="1" id="KW-0472">Membrane</keyword>
<organism evidence="2 3">
    <name type="scientific">Methylobacterium mesophilicum SR1.6/6</name>
    <dbReference type="NCBI Taxonomy" id="908290"/>
    <lineage>
        <taxon>Bacteria</taxon>
        <taxon>Pseudomonadati</taxon>
        <taxon>Pseudomonadota</taxon>
        <taxon>Alphaproteobacteria</taxon>
        <taxon>Hyphomicrobiales</taxon>
        <taxon>Methylobacteriaceae</taxon>
        <taxon>Methylobacterium</taxon>
    </lineage>
</organism>
<keyword evidence="1" id="KW-0812">Transmembrane</keyword>
<dbReference type="EMBL" id="CP043538">
    <property type="protein sequence ID" value="QGY01465.1"/>
    <property type="molecule type" value="Genomic_DNA"/>
</dbReference>
<dbReference type="Proteomes" id="UP000012488">
    <property type="component" value="Chromosome"/>
</dbReference>
<dbReference type="OrthoDB" id="9998922at2"/>
<reference evidence="2 3" key="1">
    <citation type="journal article" date="2012" name="Genet. Mol. Biol.">
        <title>Analysis of 16S rRNA and mxaF genes revealing insights into Methylobacterium niche-specific plant association.</title>
        <authorList>
            <person name="Dourado M.N."/>
            <person name="Andreote F.D."/>
            <person name="Dini-Andreote F."/>
            <person name="Conti R."/>
            <person name="Araujo J.M."/>
            <person name="Araujo W.L."/>
        </authorList>
    </citation>
    <scope>NUCLEOTIDE SEQUENCE [LARGE SCALE GENOMIC DNA]</scope>
    <source>
        <strain evidence="2 3">SR1.6/6</strain>
    </source>
</reference>
<dbReference type="RefSeq" id="WP_010683182.1">
    <property type="nucleotide sequence ID" value="NZ_CP043538.1"/>
</dbReference>
<feature type="transmembrane region" description="Helical" evidence="1">
    <location>
        <begin position="36"/>
        <end position="59"/>
    </location>
</feature>
<accession>A0A6B9FJY1</accession>
<reference evidence="2 3" key="2">
    <citation type="journal article" date="2013" name="Genome Announc.">
        <title>Draft Genome Sequence of Methylobacterium mesophilicum Strain SR1.6/6, Isolated from Citrus sinensis.</title>
        <authorList>
            <person name="Marinho Almeida D."/>
            <person name="Dini-Andreote F."/>
            <person name="Camargo Neves A.A."/>
            <person name="Juca Ramos R.T."/>
            <person name="Andreote F.D."/>
            <person name="Carneiro A.R."/>
            <person name="Oliveira de Souza Lima A."/>
            <person name="Caracciolo Gomes de Sa P.H."/>
            <person name="Ribeiro Barbosa M.S."/>
            <person name="Araujo W.L."/>
            <person name="Silva A."/>
        </authorList>
    </citation>
    <scope>NUCLEOTIDE SEQUENCE [LARGE SCALE GENOMIC DNA]</scope>
    <source>
        <strain evidence="2 3">SR1.6/6</strain>
    </source>
</reference>
<keyword evidence="1" id="KW-1133">Transmembrane helix</keyword>
<dbReference type="AlphaFoldDB" id="A0A6B9FJY1"/>
<evidence type="ECO:0000313" key="2">
    <source>
        <dbReference type="EMBL" id="QGY01465.1"/>
    </source>
</evidence>
<evidence type="ECO:0000256" key="1">
    <source>
        <dbReference type="SAM" id="Phobius"/>
    </source>
</evidence>
<sequence length="73" mass="7715">MTQPLLGVPLILASVFTLGCILIQKAGRRAEAVTEGLGFLFLLCVLLNAVALLAFFASARSSGTVPIRLLTAW</sequence>
<feature type="transmembrane region" description="Helical" evidence="1">
    <location>
        <begin position="6"/>
        <end position="24"/>
    </location>
</feature>
<proteinExistence type="predicted"/>
<protein>
    <submittedName>
        <fullName evidence="2">Uncharacterized protein</fullName>
    </submittedName>
</protein>
<evidence type="ECO:0000313" key="3">
    <source>
        <dbReference type="Proteomes" id="UP000012488"/>
    </source>
</evidence>
<dbReference type="KEGG" id="mmes:MMSR116_05790"/>